<feature type="signal peptide" evidence="2">
    <location>
        <begin position="1"/>
        <end position="18"/>
    </location>
</feature>
<gene>
    <name evidence="3" type="ORF">PVAND_015412</name>
</gene>
<dbReference type="Proteomes" id="UP001107558">
    <property type="component" value="Chromosome 4"/>
</dbReference>
<organism evidence="3 4">
    <name type="scientific">Polypedilum vanderplanki</name>
    <name type="common">Sleeping chironomid midge</name>
    <dbReference type="NCBI Taxonomy" id="319348"/>
    <lineage>
        <taxon>Eukaryota</taxon>
        <taxon>Metazoa</taxon>
        <taxon>Ecdysozoa</taxon>
        <taxon>Arthropoda</taxon>
        <taxon>Hexapoda</taxon>
        <taxon>Insecta</taxon>
        <taxon>Pterygota</taxon>
        <taxon>Neoptera</taxon>
        <taxon>Endopterygota</taxon>
        <taxon>Diptera</taxon>
        <taxon>Nematocera</taxon>
        <taxon>Chironomoidea</taxon>
        <taxon>Chironomidae</taxon>
        <taxon>Chironominae</taxon>
        <taxon>Polypedilum</taxon>
        <taxon>Polypedilum</taxon>
    </lineage>
</organism>
<evidence type="ECO:0000256" key="2">
    <source>
        <dbReference type="SAM" id="SignalP"/>
    </source>
</evidence>
<comment type="caution">
    <text evidence="3">The sequence shown here is derived from an EMBL/GenBank/DDBJ whole genome shotgun (WGS) entry which is preliminary data.</text>
</comment>
<keyword evidence="4" id="KW-1185">Reference proteome</keyword>
<keyword evidence="2" id="KW-0732">Signal</keyword>
<proteinExistence type="predicted"/>
<name>A0A9J6BCY3_POLVA</name>
<feature type="chain" id="PRO_5039930861" evidence="2">
    <location>
        <begin position="19"/>
        <end position="381"/>
    </location>
</feature>
<protein>
    <submittedName>
        <fullName evidence="3">Uncharacterized protein</fullName>
    </submittedName>
</protein>
<dbReference type="EMBL" id="JADBJN010000004">
    <property type="protein sequence ID" value="KAG5667432.1"/>
    <property type="molecule type" value="Genomic_DNA"/>
</dbReference>
<dbReference type="OrthoDB" id="7791455at2759"/>
<feature type="region of interest" description="Disordered" evidence="1">
    <location>
        <begin position="96"/>
        <end position="117"/>
    </location>
</feature>
<evidence type="ECO:0000313" key="4">
    <source>
        <dbReference type="Proteomes" id="UP001107558"/>
    </source>
</evidence>
<sequence length="381" mass="43602">MKFAISFIILCVIIAVKPNSISKPQIPTISKISNKFNVPVNPTTFSQKTATQNELLRQQLQVKSIKHQRKPLAQVDPAEVIEIGTLTNQEIEETTIQIEDTNESKENEAAEENDHETPTVITGKLYELNLTIEYPWSKDLTIKNSEKFNTLSQKLDLELTSLIDNEKSKEFMPRGSFKLLNVLPSTLDNHLFINIAFEVPEKITNEEIYEMIELRSLVHSKLYEVGLKMLGMSQREIKVEELQKYDNHVECENFNLCRLTAQGIETIQSSSNEVTNEQVTINNLESNEIEGTCSPKDTIHRSGTSIYIFDNQKCVNQIKNGKFTNECSKKTSREVKREENFDYDMNAAPSDHHEQVFHSTGDNEETIIVVRKKGNKVFIEM</sequence>
<accession>A0A9J6BCY3</accession>
<evidence type="ECO:0000256" key="1">
    <source>
        <dbReference type="SAM" id="MobiDB-lite"/>
    </source>
</evidence>
<dbReference type="AlphaFoldDB" id="A0A9J6BCY3"/>
<reference evidence="3" key="1">
    <citation type="submission" date="2021-03" db="EMBL/GenBank/DDBJ databases">
        <title>Chromosome level genome of the anhydrobiotic midge Polypedilum vanderplanki.</title>
        <authorList>
            <person name="Yoshida Y."/>
            <person name="Kikawada T."/>
            <person name="Gusev O."/>
        </authorList>
    </citation>
    <scope>NUCLEOTIDE SEQUENCE</scope>
    <source>
        <strain evidence="3">NIAS01</strain>
        <tissue evidence="3">Whole body or cell culture</tissue>
    </source>
</reference>
<evidence type="ECO:0000313" key="3">
    <source>
        <dbReference type="EMBL" id="KAG5667432.1"/>
    </source>
</evidence>